<keyword evidence="2" id="KW-1185">Reference proteome</keyword>
<evidence type="ECO:0000313" key="1">
    <source>
        <dbReference type="EMBL" id="SNT42297.1"/>
    </source>
</evidence>
<dbReference type="AlphaFoldDB" id="A0A239MGZ4"/>
<dbReference type="EMBL" id="FZOD01000041">
    <property type="protein sequence ID" value="SNT42297.1"/>
    <property type="molecule type" value="Genomic_DNA"/>
</dbReference>
<proteinExistence type="predicted"/>
<dbReference type="Proteomes" id="UP000198282">
    <property type="component" value="Unassembled WGS sequence"/>
</dbReference>
<reference evidence="1 2" key="1">
    <citation type="submission" date="2017-06" db="EMBL/GenBank/DDBJ databases">
        <authorList>
            <person name="Kim H.J."/>
            <person name="Triplett B.A."/>
        </authorList>
    </citation>
    <scope>NUCLEOTIDE SEQUENCE [LARGE SCALE GENOMIC DNA]</scope>
    <source>
        <strain evidence="1 2">CGMCC 4.2132</strain>
    </source>
</reference>
<name>A0A239MGZ4_9ACTN</name>
<sequence length="198" mass="21574">MSGVDHVLAAFVRDNLSEVGGLRCLDGSYLTVTPVACRDGAGSPYEITLELHRDGALYGTVGERCGRLLTRLAKGVAEARAGHEAHWPDPDDRFPDDHFPNDGELFAFRYRTRNGVVGEGELRCRLRTIPTWIPEWRGPGGEWRLTRRAFVEAGDGDGADHLQAVLTSAELGVFVEALVAEAEECLSPQKSGNSARSL</sequence>
<accession>A0A239MGZ4</accession>
<evidence type="ECO:0000313" key="2">
    <source>
        <dbReference type="Proteomes" id="UP000198282"/>
    </source>
</evidence>
<organism evidence="1 2">
    <name type="scientific">Streptosporangium subroseum</name>
    <dbReference type="NCBI Taxonomy" id="106412"/>
    <lineage>
        <taxon>Bacteria</taxon>
        <taxon>Bacillati</taxon>
        <taxon>Actinomycetota</taxon>
        <taxon>Actinomycetes</taxon>
        <taxon>Streptosporangiales</taxon>
        <taxon>Streptosporangiaceae</taxon>
        <taxon>Streptosporangium</taxon>
    </lineage>
</organism>
<protein>
    <submittedName>
        <fullName evidence="1">Uncharacterized protein</fullName>
    </submittedName>
</protein>
<gene>
    <name evidence="1" type="ORF">SAMN05216276_104168</name>
</gene>